<feature type="compositionally biased region" description="Low complexity" evidence="1">
    <location>
        <begin position="73"/>
        <end position="85"/>
    </location>
</feature>
<feature type="compositionally biased region" description="Polar residues" evidence="1">
    <location>
        <begin position="122"/>
        <end position="132"/>
    </location>
</feature>
<dbReference type="OrthoDB" id="10671565at2759"/>
<dbReference type="EnsemblMetazoa" id="CLYHEMT014871.1">
    <property type="protein sequence ID" value="CLYHEMP014871.1"/>
    <property type="gene ID" value="CLYHEMG014871"/>
</dbReference>
<protein>
    <submittedName>
        <fullName evidence="2">Uncharacterized protein</fullName>
    </submittedName>
</protein>
<accession>A0A7M5WXZ3</accession>
<feature type="region of interest" description="Disordered" evidence="1">
    <location>
        <begin position="122"/>
        <end position="313"/>
    </location>
</feature>
<evidence type="ECO:0000256" key="1">
    <source>
        <dbReference type="SAM" id="MobiDB-lite"/>
    </source>
</evidence>
<dbReference type="Proteomes" id="UP000594262">
    <property type="component" value="Unplaced"/>
</dbReference>
<reference evidence="2" key="1">
    <citation type="submission" date="2021-01" db="UniProtKB">
        <authorList>
            <consortium name="EnsemblMetazoa"/>
        </authorList>
    </citation>
    <scope>IDENTIFICATION</scope>
</reference>
<keyword evidence="3" id="KW-1185">Reference proteome</keyword>
<evidence type="ECO:0000313" key="3">
    <source>
        <dbReference type="Proteomes" id="UP000594262"/>
    </source>
</evidence>
<feature type="compositionally biased region" description="Basic and acidic residues" evidence="1">
    <location>
        <begin position="133"/>
        <end position="145"/>
    </location>
</feature>
<evidence type="ECO:0000313" key="2">
    <source>
        <dbReference type="EnsemblMetazoa" id="CLYHEMP014871.1"/>
    </source>
</evidence>
<feature type="compositionally biased region" description="Basic and acidic residues" evidence="1">
    <location>
        <begin position="36"/>
        <end position="58"/>
    </location>
</feature>
<sequence length="370" mass="41442">MPKNKGKKKKNKGQNKQKPNKQNSEVVDQSNSLQDNENKDIEPIPEIKVDVNLDENKVVETSQNQNNEHSGGDEIQVEVVQVQDESINEDNKDSFNEADASTTAPVKKKRFSFLRKKMSASLHNVNTSSNDIKLNEMSEPQERGVQRTQSMSTFDREPKSKIPLYKSRSMKKQKKNNLTASTSNVDSTSLVLNPGMDDWRMSGLLNNVEPKAEESPKASASVSITPSPVVAQSKDEQKENESIELQPTITVEETKEEPESAPDEVTVQVETPAEEPVENNIEQNSPEKPTESTESGAGSSREEIIDSESTPQLIDATTDAELYEFENENKVVMVQKLEDVLREKKMVLPEDIISSDWLVLNLANREIPTF</sequence>
<name>A0A7M5WXZ3_9CNID</name>
<feature type="compositionally biased region" description="Polar residues" evidence="1">
    <location>
        <begin position="176"/>
        <end position="191"/>
    </location>
</feature>
<proteinExistence type="predicted"/>
<feature type="compositionally biased region" description="Polar residues" evidence="1">
    <location>
        <begin position="59"/>
        <end position="69"/>
    </location>
</feature>
<feature type="region of interest" description="Disordered" evidence="1">
    <location>
        <begin position="1"/>
        <end position="107"/>
    </location>
</feature>
<dbReference type="AlphaFoldDB" id="A0A7M5WXZ3"/>
<organism evidence="2 3">
    <name type="scientific">Clytia hemisphaerica</name>
    <dbReference type="NCBI Taxonomy" id="252671"/>
    <lineage>
        <taxon>Eukaryota</taxon>
        <taxon>Metazoa</taxon>
        <taxon>Cnidaria</taxon>
        <taxon>Hydrozoa</taxon>
        <taxon>Hydroidolina</taxon>
        <taxon>Leptothecata</taxon>
        <taxon>Obeliida</taxon>
        <taxon>Clytiidae</taxon>
        <taxon>Clytia</taxon>
    </lineage>
</organism>
<feature type="compositionally biased region" description="Polar residues" evidence="1">
    <location>
        <begin position="24"/>
        <end position="35"/>
    </location>
</feature>
<feature type="compositionally biased region" description="Polar residues" evidence="1">
    <location>
        <begin position="280"/>
        <end position="298"/>
    </location>
</feature>
<feature type="compositionally biased region" description="Basic residues" evidence="1">
    <location>
        <begin position="1"/>
        <end position="19"/>
    </location>
</feature>
<dbReference type="GeneID" id="136805638"/>
<dbReference type="RefSeq" id="XP_066918316.1">
    <property type="nucleotide sequence ID" value="XM_067062215.1"/>
</dbReference>